<keyword evidence="3" id="KW-1133">Transmembrane helix</keyword>
<protein>
    <recommendedName>
        <fullName evidence="5">TonB C-terminal domain-containing protein</fullName>
    </recommendedName>
</protein>
<comment type="subcellular location">
    <subcellularLocation>
        <location evidence="1">Membrane</location>
        <topology evidence="1">Single-pass membrane protein</topology>
    </subcellularLocation>
</comment>
<evidence type="ECO:0000259" key="5">
    <source>
        <dbReference type="Pfam" id="PF03544"/>
    </source>
</evidence>
<accession>A0A1F5NK76</accession>
<dbReference type="GO" id="GO:0055085">
    <property type="term" value="P:transmembrane transport"/>
    <property type="evidence" value="ECO:0007669"/>
    <property type="project" value="InterPro"/>
</dbReference>
<dbReference type="Pfam" id="PF03544">
    <property type="entry name" value="TonB_C"/>
    <property type="match status" value="1"/>
</dbReference>
<evidence type="ECO:0000313" key="6">
    <source>
        <dbReference type="EMBL" id="OGE78097.1"/>
    </source>
</evidence>
<evidence type="ECO:0000256" key="2">
    <source>
        <dbReference type="ARBA" id="ARBA00022692"/>
    </source>
</evidence>
<dbReference type="GO" id="GO:0016020">
    <property type="term" value="C:membrane"/>
    <property type="evidence" value="ECO:0007669"/>
    <property type="project" value="UniProtKB-SubCell"/>
</dbReference>
<proteinExistence type="predicted"/>
<comment type="caution">
    <text evidence="6">The sequence shown here is derived from an EMBL/GenBank/DDBJ whole genome shotgun (WGS) entry which is preliminary data.</text>
</comment>
<organism evidence="6 7">
    <name type="scientific">Candidatus Doudnabacteria bacterium RIFCSPHIGHO2_01_FULL_46_14</name>
    <dbReference type="NCBI Taxonomy" id="1817824"/>
    <lineage>
        <taxon>Bacteria</taxon>
        <taxon>Candidatus Doudnaibacteriota</taxon>
    </lineage>
</organism>
<gene>
    <name evidence="6" type="ORF">A2751_02960</name>
</gene>
<dbReference type="InterPro" id="IPR037682">
    <property type="entry name" value="TonB_C"/>
</dbReference>
<feature type="domain" description="TonB C-terminal" evidence="5">
    <location>
        <begin position="30"/>
        <end position="93"/>
    </location>
</feature>
<evidence type="ECO:0000256" key="4">
    <source>
        <dbReference type="ARBA" id="ARBA00023136"/>
    </source>
</evidence>
<evidence type="ECO:0000313" key="7">
    <source>
        <dbReference type="Proteomes" id="UP000176864"/>
    </source>
</evidence>
<keyword evidence="4" id="KW-0472">Membrane</keyword>
<evidence type="ECO:0000256" key="1">
    <source>
        <dbReference type="ARBA" id="ARBA00004167"/>
    </source>
</evidence>
<keyword evidence="2" id="KW-0812">Transmembrane</keyword>
<evidence type="ECO:0000256" key="3">
    <source>
        <dbReference type="ARBA" id="ARBA00022989"/>
    </source>
</evidence>
<dbReference type="Gene3D" id="3.30.2420.10">
    <property type="entry name" value="TonB"/>
    <property type="match status" value="1"/>
</dbReference>
<dbReference type="InterPro" id="IPR006260">
    <property type="entry name" value="TonB/TolA_C"/>
</dbReference>
<dbReference type="STRING" id="1817824.A2751_02960"/>
<dbReference type="SUPFAM" id="SSF74653">
    <property type="entry name" value="TolA/TonB C-terminal domain"/>
    <property type="match status" value="1"/>
</dbReference>
<dbReference type="AlphaFoldDB" id="A0A1F5NK76"/>
<dbReference type="Proteomes" id="UP000176864">
    <property type="component" value="Unassembled WGS sequence"/>
</dbReference>
<dbReference type="EMBL" id="MFEK01000014">
    <property type="protein sequence ID" value="OGE78097.1"/>
    <property type="molecule type" value="Genomic_DNA"/>
</dbReference>
<sequence length="127" mass="13906">MKSLILTVVLCALFAIPLGAQGRIQPVWTEYPLIAMAAGIQGQVELTALVDKTGKIQRVQILSGQPILAKDAQTNLEKWIFATADAEQQVVVTYIYILDQRVTGKRMEFDGRTKTITIATARPPVAP</sequence>
<reference evidence="6 7" key="1">
    <citation type="journal article" date="2016" name="Nat. Commun.">
        <title>Thousands of microbial genomes shed light on interconnected biogeochemical processes in an aquifer system.</title>
        <authorList>
            <person name="Anantharaman K."/>
            <person name="Brown C.T."/>
            <person name="Hug L.A."/>
            <person name="Sharon I."/>
            <person name="Castelle C.J."/>
            <person name="Probst A.J."/>
            <person name="Thomas B.C."/>
            <person name="Singh A."/>
            <person name="Wilkins M.J."/>
            <person name="Karaoz U."/>
            <person name="Brodie E.L."/>
            <person name="Williams K.H."/>
            <person name="Hubbard S.S."/>
            <person name="Banfield J.F."/>
        </authorList>
    </citation>
    <scope>NUCLEOTIDE SEQUENCE [LARGE SCALE GENOMIC DNA]</scope>
</reference>
<name>A0A1F5NK76_9BACT</name>
<dbReference type="NCBIfam" id="TIGR01352">
    <property type="entry name" value="tonB_Cterm"/>
    <property type="match status" value="1"/>
</dbReference>